<sequence length="96" mass="10053">MRWSVSVLAEGDRTITHDEVLNLADAVAVHQGVASGIGTPSYGAQIVVEADSEPEAVERGRAVFTEVVEQVGLPAFPIARVDALSEEADAIPDDAP</sequence>
<organism evidence="1 2">
    <name type="scientific">Pseudonocardia parietis</name>
    <dbReference type="NCBI Taxonomy" id="570936"/>
    <lineage>
        <taxon>Bacteria</taxon>
        <taxon>Bacillati</taxon>
        <taxon>Actinomycetota</taxon>
        <taxon>Actinomycetes</taxon>
        <taxon>Pseudonocardiales</taxon>
        <taxon>Pseudonocardiaceae</taxon>
        <taxon>Pseudonocardia</taxon>
    </lineage>
</organism>
<protein>
    <submittedName>
        <fullName evidence="1">Uncharacterized protein</fullName>
    </submittedName>
</protein>
<dbReference type="EMBL" id="JAGINU010000001">
    <property type="protein sequence ID" value="MBP2370405.1"/>
    <property type="molecule type" value="Genomic_DNA"/>
</dbReference>
<evidence type="ECO:0000313" key="2">
    <source>
        <dbReference type="Proteomes" id="UP001519295"/>
    </source>
</evidence>
<comment type="caution">
    <text evidence="1">The sequence shown here is derived from an EMBL/GenBank/DDBJ whole genome shotgun (WGS) entry which is preliminary data.</text>
</comment>
<dbReference type="Proteomes" id="UP001519295">
    <property type="component" value="Unassembled WGS sequence"/>
</dbReference>
<proteinExistence type="predicted"/>
<reference evidence="1 2" key="1">
    <citation type="submission" date="2021-03" db="EMBL/GenBank/DDBJ databases">
        <title>Sequencing the genomes of 1000 actinobacteria strains.</title>
        <authorList>
            <person name="Klenk H.-P."/>
        </authorList>
    </citation>
    <scope>NUCLEOTIDE SEQUENCE [LARGE SCALE GENOMIC DNA]</scope>
    <source>
        <strain evidence="1 2">DSM 45256</strain>
    </source>
</reference>
<gene>
    <name evidence="1" type="ORF">JOF36_006101</name>
</gene>
<evidence type="ECO:0000313" key="1">
    <source>
        <dbReference type="EMBL" id="MBP2370405.1"/>
    </source>
</evidence>
<keyword evidence="2" id="KW-1185">Reference proteome</keyword>
<dbReference type="RefSeq" id="WP_210033662.1">
    <property type="nucleotide sequence ID" value="NZ_JAGINU010000001.1"/>
</dbReference>
<name>A0ABS4W2M4_9PSEU</name>
<accession>A0ABS4W2M4</accession>